<evidence type="ECO:0000313" key="2">
    <source>
        <dbReference type="Proteomes" id="UP000010480"/>
    </source>
</evidence>
<keyword evidence="2" id="KW-1185">Reference proteome</keyword>
<dbReference type="PATRIC" id="fig|755178.3.peg.3285"/>
<dbReference type="EMBL" id="CP003947">
    <property type="protein sequence ID" value="AFZ55140.1"/>
    <property type="molecule type" value="Genomic_DNA"/>
</dbReference>
<dbReference type="KEGG" id="can:Cyan10605_3083"/>
<dbReference type="HOGENOM" id="CLU_116628_0_0_3"/>
<accession>K9Z955</accession>
<sequence length="151" mass="17264">MIISMAESAKVKKYLAYWFQLGKKIIIPSQNTAILPSKILNGHGYANEFEECWQLVTDENTGDCYLEGTSQTIQQLLSSQWDITECARCSMPVPMIDVGIQNSSCVCNDMDNWPNNELPYPRQPINNQENLKRISESLKQKKISKNDIIFK</sequence>
<proteinExistence type="predicted"/>
<dbReference type="eggNOG" id="ENOG50317WH">
    <property type="taxonomic scope" value="Bacteria"/>
</dbReference>
<gene>
    <name evidence="1" type="ordered locus">Cyan10605_3083</name>
</gene>
<evidence type="ECO:0000313" key="1">
    <source>
        <dbReference type="EMBL" id="AFZ55140.1"/>
    </source>
</evidence>
<reference evidence="2" key="1">
    <citation type="journal article" date="2013" name="Proc. Natl. Acad. Sci. U.S.A.">
        <title>Improving the coverage of the cyanobacterial phylum using diversity-driven genome sequencing.</title>
        <authorList>
            <person name="Shih P.M."/>
            <person name="Wu D."/>
            <person name="Latifi A."/>
            <person name="Axen S.D."/>
            <person name="Fewer D.P."/>
            <person name="Talla E."/>
            <person name="Calteau A."/>
            <person name="Cai F."/>
            <person name="Tandeau de Marsac N."/>
            <person name="Rippka R."/>
            <person name="Herdman M."/>
            <person name="Sivonen K."/>
            <person name="Coursin T."/>
            <person name="Laurent T."/>
            <person name="Goodwin L."/>
            <person name="Nolan M."/>
            <person name="Davenport K.W."/>
            <person name="Han C.S."/>
            <person name="Rubin E.M."/>
            <person name="Eisen J.A."/>
            <person name="Woyke T."/>
            <person name="Gugger M."/>
            <person name="Kerfeld C.A."/>
        </authorList>
    </citation>
    <scope>NUCLEOTIDE SEQUENCE [LARGE SCALE GENOMIC DNA]</scope>
    <source>
        <strain evidence="2">PCC 10605</strain>
    </source>
</reference>
<dbReference type="STRING" id="755178.Cyan10605_3083"/>
<name>K9Z955_CYAAP</name>
<dbReference type="AlphaFoldDB" id="K9Z955"/>
<organism evidence="1 2">
    <name type="scientific">Cyanobacterium aponinum (strain PCC 10605)</name>
    <dbReference type="NCBI Taxonomy" id="755178"/>
    <lineage>
        <taxon>Bacteria</taxon>
        <taxon>Bacillati</taxon>
        <taxon>Cyanobacteriota</taxon>
        <taxon>Cyanophyceae</taxon>
        <taxon>Oscillatoriophycideae</taxon>
        <taxon>Chroococcales</taxon>
        <taxon>Geminocystaceae</taxon>
        <taxon>Cyanobacterium</taxon>
    </lineage>
</organism>
<protein>
    <submittedName>
        <fullName evidence="1">Uncharacterized protein</fullName>
    </submittedName>
</protein>
<dbReference type="Proteomes" id="UP000010480">
    <property type="component" value="Chromosome"/>
</dbReference>